<keyword evidence="8" id="KW-1185">Reference proteome</keyword>
<protein>
    <submittedName>
        <fullName evidence="7">Tyrosine-type recombinase/integrase</fullName>
    </submittedName>
</protein>
<evidence type="ECO:0000259" key="5">
    <source>
        <dbReference type="PROSITE" id="PS51898"/>
    </source>
</evidence>
<dbReference type="PROSITE" id="PS51898">
    <property type="entry name" value="TYR_RECOMBINASE"/>
    <property type="match status" value="1"/>
</dbReference>
<dbReference type="EMBL" id="JBHTLM010000037">
    <property type="protein sequence ID" value="MFD1179667.1"/>
    <property type="molecule type" value="Genomic_DNA"/>
</dbReference>
<evidence type="ECO:0000256" key="4">
    <source>
        <dbReference type="PROSITE-ProRule" id="PRU01248"/>
    </source>
</evidence>
<evidence type="ECO:0000256" key="2">
    <source>
        <dbReference type="ARBA" id="ARBA00023125"/>
    </source>
</evidence>
<dbReference type="CDD" id="cd01189">
    <property type="entry name" value="INT_ICEBs1_C_like"/>
    <property type="match status" value="1"/>
</dbReference>
<keyword evidence="3" id="KW-0233">DNA recombination</keyword>
<evidence type="ECO:0000256" key="3">
    <source>
        <dbReference type="ARBA" id="ARBA00023172"/>
    </source>
</evidence>
<dbReference type="Gene3D" id="1.10.150.130">
    <property type="match status" value="1"/>
</dbReference>
<dbReference type="Gene3D" id="1.10.443.10">
    <property type="entry name" value="Intergrase catalytic core"/>
    <property type="match status" value="1"/>
</dbReference>
<sequence length="417" mass="48034">MPKKGERKKTKTQNVCIIDGKYYYRYSVKDPATGERVQKEDGPYATEGEARDRGVIIRAEILNGTYIDKNKKTISQFADEWLKLYGAMSIKGVSKDLRKSTVNLIKKTLGGLHLQEITSSKYQEQLNKMRDIGYFKKGEDKPTPYSKSSISNYHTVMRMIFKKALELEYVKKDITEYAKVPAFEQTVEEIEAQDELPKYLEKEQLAKLFSVSSESDKEQPYYSQCHRILLILAYTGMRIGELLALKVSDIDEINKRVSVTKTLYIKGSVEHYKLNTPKNKSSIRKIDVSQRVINVIKEQIAWKNEYKMLNRKAFLVDDGFLFFNEKWMMGYPLHPAEVRAYMNEILKKADLPSNITPHSLRHTYTSLMAEAGVELAAIQQLLGHKNDNTTKNIYLHVTNPKKRSAVEKLDALMDSVN</sequence>
<name>A0ABW3S670_9BACL</name>
<dbReference type="Pfam" id="PF00589">
    <property type="entry name" value="Phage_integrase"/>
    <property type="match status" value="1"/>
</dbReference>
<dbReference type="Proteomes" id="UP001597262">
    <property type="component" value="Unassembled WGS sequence"/>
</dbReference>
<feature type="domain" description="Core-binding (CB)" evidence="6">
    <location>
        <begin position="72"/>
        <end position="165"/>
    </location>
</feature>
<dbReference type="InterPro" id="IPR010998">
    <property type="entry name" value="Integrase_recombinase_N"/>
</dbReference>
<gene>
    <name evidence="7" type="ORF">ACFQ3W_25670</name>
</gene>
<reference evidence="8" key="1">
    <citation type="journal article" date="2019" name="Int. J. Syst. Evol. Microbiol.">
        <title>The Global Catalogue of Microorganisms (GCM) 10K type strain sequencing project: providing services to taxonomists for standard genome sequencing and annotation.</title>
        <authorList>
            <consortium name="The Broad Institute Genomics Platform"/>
            <consortium name="The Broad Institute Genome Sequencing Center for Infectious Disease"/>
            <person name="Wu L."/>
            <person name="Ma J."/>
        </authorList>
    </citation>
    <scope>NUCLEOTIDE SEQUENCE [LARGE SCALE GENOMIC DNA]</scope>
    <source>
        <strain evidence="8">CCUG 59189</strain>
    </source>
</reference>
<evidence type="ECO:0000259" key="6">
    <source>
        <dbReference type="PROSITE" id="PS51900"/>
    </source>
</evidence>
<comment type="similarity">
    <text evidence="1">Belongs to the 'phage' integrase family.</text>
</comment>
<evidence type="ECO:0000313" key="7">
    <source>
        <dbReference type="EMBL" id="MFD1179667.1"/>
    </source>
</evidence>
<dbReference type="RefSeq" id="WP_379322089.1">
    <property type="nucleotide sequence ID" value="NZ_JBHTLM010000037.1"/>
</dbReference>
<accession>A0ABW3S670</accession>
<dbReference type="InterPro" id="IPR044068">
    <property type="entry name" value="CB"/>
</dbReference>
<evidence type="ECO:0000313" key="8">
    <source>
        <dbReference type="Proteomes" id="UP001597262"/>
    </source>
</evidence>
<proteinExistence type="inferred from homology"/>
<feature type="domain" description="Tyr recombinase" evidence="5">
    <location>
        <begin position="195"/>
        <end position="407"/>
    </location>
</feature>
<dbReference type="PANTHER" id="PTHR30349">
    <property type="entry name" value="PHAGE INTEGRASE-RELATED"/>
    <property type="match status" value="1"/>
</dbReference>
<keyword evidence="2 4" id="KW-0238">DNA-binding</keyword>
<dbReference type="InterPro" id="IPR002104">
    <property type="entry name" value="Integrase_catalytic"/>
</dbReference>
<dbReference type="SUPFAM" id="SSF56349">
    <property type="entry name" value="DNA breaking-rejoining enzymes"/>
    <property type="match status" value="1"/>
</dbReference>
<dbReference type="InterPro" id="IPR011010">
    <property type="entry name" value="DNA_brk_join_enz"/>
</dbReference>
<evidence type="ECO:0000256" key="1">
    <source>
        <dbReference type="ARBA" id="ARBA00008857"/>
    </source>
</evidence>
<dbReference type="InterPro" id="IPR050090">
    <property type="entry name" value="Tyrosine_recombinase_XerCD"/>
</dbReference>
<dbReference type="InterPro" id="IPR013762">
    <property type="entry name" value="Integrase-like_cat_sf"/>
</dbReference>
<comment type="caution">
    <text evidence="7">The sequence shown here is derived from an EMBL/GenBank/DDBJ whole genome shotgun (WGS) entry which is preliminary data.</text>
</comment>
<organism evidence="7 8">
    <name type="scientific">Paenibacillus puldeungensis</name>
    <dbReference type="NCBI Taxonomy" id="696536"/>
    <lineage>
        <taxon>Bacteria</taxon>
        <taxon>Bacillati</taxon>
        <taxon>Bacillota</taxon>
        <taxon>Bacilli</taxon>
        <taxon>Bacillales</taxon>
        <taxon>Paenibacillaceae</taxon>
        <taxon>Paenibacillus</taxon>
    </lineage>
</organism>
<dbReference type="PANTHER" id="PTHR30349:SF64">
    <property type="entry name" value="PROPHAGE INTEGRASE INTD-RELATED"/>
    <property type="match status" value="1"/>
</dbReference>
<dbReference type="PROSITE" id="PS51900">
    <property type="entry name" value="CB"/>
    <property type="match status" value="1"/>
</dbReference>